<gene>
    <name evidence="1" type="ORF">KAK11_05255</name>
</gene>
<protein>
    <submittedName>
        <fullName evidence="1">Uncharacterized protein</fullName>
    </submittedName>
</protein>
<organism evidence="1 2">
    <name type="scientific">Ideonella paludis</name>
    <dbReference type="NCBI Taxonomy" id="1233411"/>
    <lineage>
        <taxon>Bacteria</taxon>
        <taxon>Pseudomonadati</taxon>
        <taxon>Pseudomonadota</taxon>
        <taxon>Betaproteobacteria</taxon>
        <taxon>Burkholderiales</taxon>
        <taxon>Sphaerotilaceae</taxon>
        <taxon>Ideonella</taxon>
    </lineage>
</organism>
<comment type="caution">
    <text evidence="1">The sequence shown here is derived from an EMBL/GenBank/DDBJ whole genome shotgun (WGS) entry which is preliminary data.</text>
</comment>
<evidence type="ECO:0000313" key="2">
    <source>
        <dbReference type="Proteomes" id="UP000672097"/>
    </source>
</evidence>
<evidence type="ECO:0000313" key="1">
    <source>
        <dbReference type="EMBL" id="MBQ0934730.1"/>
    </source>
</evidence>
<dbReference type="Proteomes" id="UP000672097">
    <property type="component" value="Unassembled WGS sequence"/>
</dbReference>
<proteinExistence type="predicted"/>
<name>A0ABS5DUB0_9BURK</name>
<keyword evidence="2" id="KW-1185">Reference proteome</keyword>
<reference evidence="1 2" key="1">
    <citation type="submission" date="2021-04" db="EMBL/GenBank/DDBJ databases">
        <title>The genome sequence of type strain Ideonella paludis KCTC 32238.</title>
        <authorList>
            <person name="Liu Y."/>
        </authorList>
    </citation>
    <scope>NUCLEOTIDE SEQUENCE [LARGE SCALE GENOMIC DNA]</scope>
    <source>
        <strain evidence="1 2">KCTC 32238</strain>
    </source>
</reference>
<accession>A0ABS5DUB0</accession>
<dbReference type="RefSeq" id="WP_210806971.1">
    <property type="nucleotide sequence ID" value="NZ_JAGQDG010000002.1"/>
</dbReference>
<sequence length="293" mass="31891">MSSPPWTVVRSDPPPRSCRAWAPENLHEAPALIVMAGLSPHEQRLVTLRQWHQSRRRRFPPVLCLQDEGWTGGILAAPEEGVNLTLAASTPVTDVQAVVRLLLAAPRRDATPQQDEWIARMWQAQEMLLTEPALSAAAVQATRTVLERLLASRLDEHALAAALALTLLPEGTRPLALWAREFAPPESLSPVAPASLPLDRLRARLIRVGPQRFALPLDEDDQPLAGWPAPAAGVLDRAEGVAFVPWSPLMARLSGFIGTALCRNGMHWLIPQPAVWPPSALHPEGASKRSSAA</sequence>
<dbReference type="EMBL" id="JAGQDG010000002">
    <property type="protein sequence ID" value="MBQ0934730.1"/>
    <property type="molecule type" value="Genomic_DNA"/>
</dbReference>